<feature type="region of interest" description="Disordered" evidence="1">
    <location>
        <begin position="246"/>
        <end position="298"/>
    </location>
</feature>
<evidence type="ECO:0000313" key="3">
    <source>
        <dbReference type="EMBL" id="KAK4536476.1"/>
    </source>
</evidence>
<comment type="caution">
    <text evidence="3">The sequence shown here is derived from an EMBL/GenBank/DDBJ whole genome shotgun (WGS) entry which is preliminary data.</text>
</comment>
<dbReference type="CDD" id="cd00350">
    <property type="entry name" value="rubredoxin_like"/>
    <property type="match status" value="1"/>
</dbReference>
<sequence length="298" mass="33065">MPVAPKLKGVPECSVAHHRGMQCVRRDVAFMPSWTGGPRVAPGARPGARGARFDRRCLSVRRHRHRTGTFQRRHRIRQRCQRRIWSLQASNTPPPLPPQPMIRFPAARVGGKHGREVMRLVAARSSKGTKTQKKQNATSTTAAPAESDWSASLKDLPSRLPKPGSQAFWLLLLLGLVAVKVVRGRGLRGATAVSEPRSKVRTKEQEEALHVYRCGGCGYTLYPALGRELKFFPETFKCPMCGAPKSEFWDVNDPDDPRNQEEEEEEEEEEQQQANTGQQEPQSDSPSSASEDSGGPSA</sequence>
<feature type="compositionally biased region" description="Low complexity" evidence="1">
    <location>
        <begin position="277"/>
        <end position="298"/>
    </location>
</feature>
<dbReference type="EMBL" id="JANCYW010000008">
    <property type="protein sequence ID" value="KAK4536476.1"/>
    <property type="molecule type" value="Genomic_DNA"/>
</dbReference>
<evidence type="ECO:0000259" key="2">
    <source>
        <dbReference type="PROSITE" id="PS50903"/>
    </source>
</evidence>
<protein>
    <recommendedName>
        <fullName evidence="2">Rubredoxin-like domain-containing protein</fullName>
    </recommendedName>
</protein>
<proteinExistence type="predicted"/>
<dbReference type="AlphaFoldDB" id="A0AAV9IWI4"/>
<dbReference type="GO" id="GO:0005506">
    <property type="term" value="F:iron ion binding"/>
    <property type="evidence" value="ECO:0007669"/>
    <property type="project" value="InterPro"/>
</dbReference>
<evidence type="ECO:0000256" key="1">
    <source>
        <dbReference type="SAM" id="MobiDB-lite"/>
    </source>
</evidence>
<accession>A0AAV9IWI4</accession>
<keyword evidence="4" id="KW-1185">Reference proteome</keyword>
<feature type="compositionally biased region" description="Acidic residues" evidence="1">
    <location>
        <begin position="261"/>
        <end position="271"/>
    </location>
</feature>
<gene>
    <name evidence="3" type="ORF">CDCA_CDCA08G2501</name>
</gene>
<reference evidence="3 4" key="1">
    <citation type="submission" date="2022-07" db="EMBL/GenBank/DDBJ databases">
        <title>Genome-wide signatures of adaptation to extreme environments.</title>
        <authorList>
            <person name="Cho C.H."/>
            <person name="Yoon H.S."/>
        </authorList>
    </citation>
    <scope>NUCLEOTIDE SEQUENCE [LARGE SCALE GENOMIC DNA]</scope>
    <source>
        <strain evidence="3 4">DBV 063 E5</strain>
    </source>
</reference>
<name>A0AAV9IWI4_CYACA</name>
<dbReference type="Proteomes" id="UP001301350">
    <property type="component" value="Unassembled WGS sequence"/>
</dbReference>
<dbReference type="PROSITE" id="PS50903">
    <property type="entry name" value="RUBREDOXIN_LIKE"/>
    <property type="match status" value="1"/>
</dbReference>
<dbReference type="Gene3D" id="2.20.28.10">
    <property type="match status" value="1"/>
</dbReference>
<dbReference type="SUPFAM" id="SSF57802">
    <property type="entry name" value="Rubredoxin-like"/>
    <property type="match status" value="1"/>
</dbReference>
<organism evidence="3 4">
    <name type="scientific">Cyanidium caldarium</name>
    <name type="common">Red alga</name>
    <dbReference type="NCBI Taxonomy" id="2771"/>
    <lineage>
        <taxon>Eukaryota</taxon>
        <taxon>Rhodophyta</taxon>
        <taxon>Bangiophyceae</taxon>
        <taxon>Cyanidiales</taxon>
        <taxon>Cyanidiaceae</taxon>
        <taxon>Cyanidium</taxon>
    </lineage>
</organism>
<dbReference type="InterPro" id="IPR024934">
    <property type="entry name" value="Rubredoxin-like_dom"/>
</dbReference>
<feature type="compositionally biased region" description="Polar residues" evidence="1">
    <location>
        <begin position="126"/>
        <end position="142"/>
    </location>
</feature>
<feature type="region of interest" description="Disordered" evidence="1">
    <location>
        <begin position="123"/>
        <end position="148"/>
    </location>
</feature>
<evidence type="ECO:0000313" key="4">
    <source>
        <dbReference type="Proteomes" id="UP001301350"/>
    </source>
</evidence>
<feature type="domain" description="Rubredoxin-like" evidence="2">
    <location>
        <begin position="209"/>
        <end position="251"/>
    </location>
</feature>